<accession>A0A9X7PFT5</accession>
<proteinExistence type="predicted"/>
<evidence type="ECO:0000313" key="1">
    <source>
        <dbReference type="EMBL" id="PSJ26395.1"/>
    </source>
</evidence>
<protein>
    <recommendedName>
        <fullName evidence="3">DUF1963 domain-containing protein</fullName>
    </recommendedName>
</protein>
<dbReference type="OrthoDB" id="4332009at2"/>
<dbReference type="AlphaFoldDB" id="A0A9X7PFT5"/>
<name>A0A9X7PFT5_9ACTN</name>
<comment type="caution">
    <text evidence="1">The sequence shown here is derived from an EMBL/GenBank/DDBJ whole genome shotgun (WGS) entry which is preliminary data.</text>
</comment>
<sequence length="222" mass="24862">MVAVAQLYARDLPELLFPPGRDVLQILWCPLIHEGDVSAARPELYWRSEHETAAAGAGLLAEPPQPYEYDEEFVPQPSTVSPTKVVEYPNWDMPPGLSQTLEERFEAFERRLGASYWDVATTIQSKAGGYPGWTQPPSWPDCACGRRMEHLLSITATEPGYGRWLPLDEHRADSRKPMVLTEADPAVFDAIGHGMDMGGLGGMYFFVCRTCPGMPFSYRYDC</sequence>
<keyword evidence="2" id="KW-1185">Reference proteome</keyword>
<organism evidence="1 2">
    <name type="scientific">Streptosporangium nondiastaticum</name>
    <dbReference type="NCBI Taxonomy" id="35764"/>
    <lineage>
        <taxon>Bacteria</taxon>
        <taxon>Bacillati</taxon>
        <taxon>Actinomycetota</taxon>
        <taxon>Actinomycetes</taxon>
        <taxon>Streptosporangiales</taxon>
        <taxon>Streptosporangiaceae</taxon>
        <taxon>Streptosporangium</taxon>
    </lineage>
</organism>
<reference evidence="1 2" key="1">
    <citation type="submission" date="2018-03" db="EMBL/GenBank/DDBJ databases">
        <title>Chitinolytic properties of Streptosporangium nondiastaticum TBG75A20.</title>
        <authorList>
            <person name="Gayathri V."/>
            <person name="Shiburaj S."/>
        </authorList>
    </citation>
    <scope>NUCLEOTIDE SEQUENCE [LARGE SCALE GENOMIC DNA]</scope>
    <source>
        <strain evidence="1 2">TBG75A20</strain>
    </source>
</reference>
<evidence type="ECO:0008006" key="3">
    <source>
        <dbReference type="Google" id="ProtNLM"/>
    </source>
</evidence>
<evidence type="ECO:0000313" key="2">
    <source>
        <dbReference type="Proteomes" id="UP000242427"/>
    </source>
</evidence>
<gene>
    <name evidence="1" type="ORF">B7P34_23150</name>
</gene>
<dbReference type="Proteomes" id="UP000242427">
    <property type="component" value="Unassembled WGS sequence"/>
</dbReference>
<dbReference type="EMBL" id="PXWG01000075">
    <property type="protein sequence ID" value="PSJ26395.1"/>
    <property type="molecule type" value="Genomic_DNA"/>
</dbReference>
<dbReference type="Gene3D" id="2.30.320.10">
    <property type="entry name" value="YwqG-like"/>
    <property type="match status" value="1"/>
</dbReference>